<name>A0A382A3D5_9ZZZZ</name>
<feature type="transmembrane region" description="Helical" evidence="1">
    <location>
        <begin position="74"/>
        <end position="94"/>
    </location>
</feature>
<accession>A0A382A3D5</accession>
<feature type="transmembrane region" description="Helical" evidence="1">
    <location>
        <begin position="45"/>
        <end position="68"/>
    </location>
</feature>
<keyword evidence="1" id="KW-1133">Transmembrane helix</keyword>
<organism evidence="2">
    <name type="scientific">marine metagenome</name>
    <dbReference type="NCBI Taxonomy" id="408172"/>
    <lineage>
        <taxon>unclassified sequences</taxon>
        <taxon>metagenomes</taxon>
        <taxon>ecological metagenomes</taxon>
    </lineage>
</organism>
<keyword evidence="1" id="KW-0472">Membrane</keyword>
<proteinExistence type="predicted"/>
<sequence length="100" mass="11616">MDLFSHSWLPFIYLYGLGGFLFVFGIIITLKAGSFDLRRYSHKKWMWVLMFGFVWYLAMHFLMTFAALGMISVYTVPIILLLLAVVFIIVTVILRKKTGV</sequence>
<feature type="transmembrane region" description="Helical" evidence="1">
    <location>
        <begin position="12"/>
        <end position="33"/>
    </location>
</feature>
<keyword evidence="1" id="KW-0812">Transmembrane</keyword>
<evidence type="ECO:0000256" key="1">
    <source>
        <dbReference type="SAM" id="Phobius"/>
    </source>
</evidence>
<protein>
    <submittedName>
        <fullName evidence="2">Uncharacterized protein</fullName>
    </submittedName>
</protein>
<evidence type="ECO:0000313" key="2">
    <source>
        <dbReference type="EMBL" id="SVA96046.1"/>
    </source>
</evidence>
<reference evidence="2" key="1">
    <citation type="submission" date="2018-05" db="EMBL/GenBank/DDBJ databases">
        <authorList>
            <person name="Lanie J.A."/>
            <person name="Ng W.-L."/>
            <person name="Kazmierczak K.M."/>
            <person name="Andrzejewski T.M."/>
            <person name="Davidsen T.M."/>
            <person name="Wayne K.J."/>
            <person name="Tettelin H."/>
            <person name="Glass J.I."/>
            <person name="Rusch D."/>
            <person name="Podicherti R."/>
            <person name="Tsui H.-C.T."/>
            <person name="Winkler M.E."/>
        </authorList>
    </citation>
    <scope>NUCLEOTIDE SEQUENCE</scope>
</reference>
<dbReference type="AlphaFoldDB" id="A0A382A3D5"/>
<dbReference type="EMBL" id="UINC01023753">
    <property type="protein sequence ID" value="SVA96046.1"/>
    <property type="molecule type" value="Genomic_DNA"/>
</dbReference>
<gene>
    <name evidence="2" type="ORF">METZ01_LOCUS148900</name>
</gene>